<feature type="compositionally biased region" description="Polar residues" evidence="1">
    <location>
        <begin position="537"/>
        <end position="555"/>
    </location>
</feature>
<dbReference type="PANTHER" id="PTHR28153">
    <property type="entry name" value="PROTEIN, PUTATIVE-RELATED"/>
    <property type="match status" value="1"/>
</dbReference>
<feature type="region of interest" description="Disordered" evidence="1">
    <location>
        <begin position="379"/>
        <end position="416"/>
    </location>
</feature>
<accession>A0ABR3ZZZ3</accession>
<dbReference type="InterPro" id="IPR053056">
    <property type="entry name" value="Lipid_Metab_Assoc_Protein"/>
</dbReference>
<evidence type="ECO:0000313" key="3">
    <source>
        <dbReference type="EMBL" id="KAL2038591.1"/>
    </source>
</evidence>
<feature type="compositionally biased region" description="Polar residues" evidence="1">
    <location>
        <begin position="402"/>
        <end position="416"/>
    </location>
</feature>
<name>A0ABR3ZZZ3_9LECA</name>
<keyword evidence="4" id="KW-1185">Reference proteome</keyword>
<proteinExistence type="predicted"/>
<feature type="region of interest" description="Disordered" evidence="1">
    <location>
        <begin position="156"/>
        <end position="208"/>
    </location>
</feature>
<feature type="region of interest" description="Disordered" evidence="1">
    <location>
        <begin position="462"/>
        <end position="492"/>
    </location>
</feature>
<dbReference type="Proteomes" id="UP001590950">
    <property type="component" value="Unassembled WGS sequence"/>
</dbReference>
<dbReference type="PANTHER" id="PTHR28153:SF1">
    <property type="entry name" value="DUF4484 DOMAIN-CONTAINING PROTEIN"/>
    <property type="match status" value="1"/>
</dbReference>
<feature type="compositionally biased region" description="Low complexity" evidence="1">
    <location>
        <begin position="387"/>
        <end position="400"/>
    </location>
</feature>
<feature type="domain" description="DUF4484" evidence="2">
    <location>
        <begin position="423"/>
        <end position="612"/>
    </location>
</feature>
<evidence type="ECO:0000259" key="2">
    <source>
        <dbReference type="Pfam" id="PF14831"/>
    </source>
</evidence>
<feature type="region of interest" description="Disordered" evidence="1">
    <location>
        <begin position="344"/>
        <end position="366"/>
    </location>
</feature>
<protein>
    <recommendedName>
        <fullName evidence="2">DUF4484 domain-containing protein</fullName>
    </recommendedName>
</protein>
<reference evidence="3 4" key="1">
    <citation type="submission" date="2024-09" db="EMBL/GenBank/DDBJ databases">
        <title>Rethinking Asexuality: The Enigmatic Case of Functional Sexual Genes in Lepraria (Stereocaulaceae).</title>
        <authorList>
            <person name="Doellman M."/>
            <person name="Sun Y."/>
            <person name="Barcenas-Pena A."/>
            <person name="Lumbsch H.T."/>
            <person name="Grewe F."/>
        </authorList>
    </citation>
    <scope>NUCLEOTIDE SEQUENCE [LARGE SCALE GENOMIC DNA]</scope>
    <source>
        <strain evidence="3 4">Mercado 3170</strain>
    </source>
</reference>
<evidence type="ECO:0000313" key="4">
    <source>
        <dbReference type="Proteomes" id="UP001590950"/>
    </source>
</evidence>
<sequence length="613" mass="68823">MMSTAQRRRGQSLHLDLPNGVAEDLPPVVAVFLIQFDVKAGYMIAWKKSIDRLELNESVEYKSLPSGLHNVEEDLIYFVHDENYAGISAFMNKPAEESERNALMLAVGALVPLSYGRLGKSWKHALGLKELAKKLSQDPENTQSLEDFWTAHQLRDREESLEQARSESPLADKAKRRQSQPSPNGQIRSRKRAATSASALAPPGQSLGPHHPALSLPTFLDTFGPLVFPLYKAALLRKRILLVGQAPVELACNFVYDISILSGIPSSVSELLPLEPLPTRLRSLFSVGVHDMSILSTGSRNQTPNSTIPTEDMGYGWVANTTDDVLSLKPHLYDTLISLPPSHTKQAKEKHWPRLSLSKGTEVKATQRDLRRYRTLRRELRRFDNHPSPQQSTPSPAPSSLPFENTQETYDEASSTLDAQLAEPQSWSALAYNSFMWWASAGEKRTDLDEEEEYDAALLQHFDTYRDDSPSRPRSARSARKSPGRSPRMDAMDKAPAGLEMRIIAYFHRLTTLILKTLSDIIDAADYADNNPYPPNSNHDTNNEHQPLTKAPTTQEDADADEIFISSEDMSRMGLDIWSESDRDFVRELVALYWGRRVNVRSGKVECCGVRIY</sequence>
<dbReference type="InterPro" id="IPR028115">
    <property type="entry name" value="DUF4484"/>
</dbReference>
<dbReference type="EMBL" id="JBEFKJ010000031">
    <property type="protein sequence ID" value="KAL2038591.1"/>
    <property type="molecule type" value="Genomic_DNA"/>
</dbReference>
<gene>
    <name evidence="3" type="ORF">N7G274_008639</name>
</gene>
<dbReference type="InterPro" id="IPR018626">
    <property type="entry name" value="LCHN/Anr2"/>
</dbReference>
<dbReference type="Pfam" id="PF14831">
    <property type="entry name" value="DUF4484"/>
    <property type="match status" value="1"/>
</dbReference>
<evidence type="ECO:0000256" key="1">
    <source>
        <dbReference type="SAM" id="MobiDB-lite"/>
    </source>
</evidence>
<comment type="caution">
    <text evidence="3">The sequence shown here is derived from an EMBL/GenBank/DDBJ whole genome shotgun (WGS) entry which is preliminary data.</text>
</comment>
<organism evidence="3 4">
    <name type="scientific">Stereocaulon virgatum</name>
    <dbReference type="NCBI Taxonomy" id="373712"/>
    <lineage>
        <taxon>Eukaryota</taxon>
        <taxon>Fungi</taxon>
        <taxon>Dikarya</taxon>
        <taxon>Ascomycota</taxon>
        <taxon>Pezizomycotina</taxon>
        <taxon>Lecanoromycetes</taxon>
        <taxon>OSLEUM clade</taxon>
        <taxon>Lecanoromycetidae</taxon>
        <taxon>Lecanorales</taxon>
        <taxon>Lecanorineae</taxon>
        <taxon>Stereocaulaceae</taxon>
        <taxon>Stereocaulon</taxon>
    </lineage>
</organism>
<feature type="compositionally biased region" description="Basic and acidic residues" evidence="1">
    <location>
        <begin position="156"/>
        <end position="173"/>
    </location>
</feature>
<feature type="compositionally biased region" description="Basic residues" evidence="1">
    <location>
        <begin position="474"/>
        <end position="483"/>
    </location>
</feature>
<dbReference type="Pfam" id="PF09804">
    <property type="entry name" value="DENND11"/>
    <property type="match status" value="1"/>
</dbReference>
<feature type="region of interest" description="Disordered" evidence="1">
    <location>
        <begin position="531"/>
        <end position="555"/>
    </location>
</feature>